<protein>
    <submittedName>
        <fullName evidence="1">Uncharacterized protein</fullName>
    </submittedName>
</protein>
<keyword evidence="2" id="KW-1185">Reference proteome</keyword>
<dbReference type="EMBL" id="JAVRRT010000013">
    <property type="protein sequence ID" value="KAK5166638.1"/>
    <property type="molecule type" value="Genomic_DNA"/>
</dbReference>
<accession>A0AAV9P225</accession>
<organism evidence="1 2">
    <name type="scientific">Saxophila tyrrhenica</name>
    <dbReference type="NCBI Taxonomy" id="1690608"/>
    <lineage>
        <taxon>Eukaryota</taxon>
        <taxon>Fungi</taxon>
        <taxon>Dikarya</taxon>
        <taxon>Ascomycota</taxon>
        <taxon>Pezizomycotina</taxon>
        <taxon>Dothideomycetes</taxon>
        <taxon>Dothideomycetidae</taxon>
        <taxon>Mycosphaerellales</taxon>
        <taxon>Extremaceae</taxon>
        <taxon>Saxophila</taxon>
    </lineage>
</organism>
<comment type="caution">
    <text evidence="1">The sequence shown here is derived from an EMBL/GenBank/DDBJ whole genome shotgun (WGS) entry which is preliminary data.</text>
</comment>
<sequence>MSRCHLAKPTNKAEILNVPACFKNFFANSFTKPPPPTSSPLIRERDALRVAMAQHITTSNGGDTAVPETPS</sequence>
<evidence type="ECO:0000313" key="1">
    <source>
        <dbReference type="EMBL" id="KAK5166638.1"/>
    </source>
</evidence>
<proteinExistence type="predicted"/>
<name>A0AAV9P225_9PEZI</name>
<dbReference type="GeneID" id="89929516"/>
<reference evidence="1 2" key="1">
    <citation type="submission" date="2023-08" db="EMBL/GenBank/DDBJ databases">
        <title>Black Yeasts Isolated from many extreme environments.</title>
        <authorList>
            <person name="Coleine C."/>
            <person name="Stajich J.E."/>
            <person name="Selbmann L."/>
        </authorList>
    </citation>
    <scope>NUCLEOTIDE SEQUENCE [LARGE SCALE GENOMIC DNA]</scope>
    <source>
        <strain evidence="1 2">CCFEE 5935</strain>
    </source>
</reference>
<dbReference type="Proteomes" id="UP001337655">
    <property type="component" value="Unassembled WGS sequence"/>
</dbReference>
<gene>
    <name evidence="1" type="ORF">LTR77_008182</name>
</gene>
<dbReference type="RefSeq" id="XP_064656520.1">
    <property type="nucleotide sequence ID" value="XM_064805415.1"/>
</dbReference>
<evidence type="ECO:0000313" key="2">
    <source>
        <dbReference type="Proteomes" id="UP001337655"/>
    </source>
</evidence>
<dbReference type="AlphaFoldDB" id="A0AAV9P225"/>